<keyword evidence="6" id="KW-1185">Reference proteome</keyword>
<dbReference type="EMBL" id="LAVO01000005">
    <property type="protein sequence ID" value="KOS11498.1"/>
    <property type="molecule type" value="Genomic_DNA"/>
</dbReference>
<sequence>MVHISAILRGLPTVSEESPTVGAMDSQLALFDTPAWTRVIGVFDLETTGVDVASDRIVTAHVGVLDATGRVLEARDWLADPGIPIPNGAAAIHGITTARARTEGRPAREVVAEVLDALRALFAAGTPVVAYNAPYDFSLLKNEARRHGLDPIDAPAPVIDPLVVDKTYDRWRRGKRTLSAVAAHYAVRLDDAHEASADAIAAGRVAQALAERFAPWLPTTATELHTRQIAWARAQAAGLTEYFISIGRLEPDARLDGSWPIR</sequence>
<evidence type="ECO:0000256" key="1">
    <source>
        <dbReference type="ARBA" id="ARBA00022722"/>
    </source>
</evidence>
<protein>
    <submittedName>
        <fullName evidence="5">DNA polymerase III subunit epsilon</fullName>
    </submittedName>
</protein>
<dbReference type="CDD" id="cd06127">
    <property type="entry name" value="DEDDh"/>
    <property type="match status" value="1"/>
</dbReference>
<evidence type="ECO:0000256" key="2">
    <source>
        <dbReference type="ARBA" id="ARBA00022801"/>
    </source>
</evidence>
<dbReference type="PANTHER" id="PTHR30231">
    <property type="entry name" value="DNA POLYMERASE III SUBUNIT EPSILON"/>
    <property type="match status" value="1"/>
</dbReference>
<dbReference type="InterPro" id="IPR012337">
    <property type="entry name" value="RNaseH-like_sf"/>
</dbReference>
<comment type="caution">
    <text evidence="5">The sequence shown here is derived from an EMBL/GenBank/DDBJ whole genome shotgun (WGS) entry which is preliminary data.</text>
</comment>
<organism evidence="5 6">
    <name type="scientific">Microbacterium aurantiacum</name>
    <dbReference type="NCBI Taxonomy" id="162393"/>
    <lineage>
        <taxon>Bacteria</taxon>
        <taxon>Bacillati</taxon>
        <taxon>Actinomycetota</taxon>
        <taxon>Actinomycetes</taxon>
        <taxon>Micrococcales</taxon>
        <taxon>Microbacteriaceae</taxon>
        <taxon>Microbacterium</taxon>
    </lineage>
</organism>
<dbReference type="InterPro" id="IPR036397">
    <property type="entry name" value="RNaseH_sf"/>
</dbReference>
<gene>
    <name evidence="5" type="ORF">XI38_05745</name>
</gene>
<evidence type="ECO:0000313" key="5">
    <source>
        <dbReference type="EMBL" id="KOS11498.1"/>
    </source>
</evidence>
<dbReference type="SMART" id="SM00479">
    <property type="entry name" value="EXOIII"/>
    <property type="match status" value="1"/>
</dbReference>
<dbReference type="GO" id="GO:0003676">
    <property type="term" value="F:nucleic acid binding"/>
    <property type="evidence" value="ECO:0007669"/>
    <property type="project" value="InterPro"/>
</dbReference>
<dbReference type="GO" id="GO:0008408">
    <property type="term" value="F:3'-5' exonuclease activity"/>
    <property type="evidence" value="ECO:0007669"/>
    <property type="project" value="TreeGrafter"/>
</dbReference>
<proteinExistence type="predicted"/>
<evidence type="ECO:0000256" key="3">
    <source>
        <dbReference type="ARBA" id="ARBA00022839"/>
    </source>
</evidence>
<dbReference type="PATRIC" id="fig|84292.3.peg.1179"/>
<dbReference type="InterPro" id="IPR013520">
    <property type="entry name" value="Ribonucl_H"/>
</dbReference>
<evidence type="ECO:0000313" key="6">
    <source>
        <dbReference type="Proteomes" id="UP000037737"/>
    </source>
</evidence>
<keyword evidence="3" id="KW-0269">Exonuclease</keyword>
<evidence type="ECO:0000259" key="4">
    <source>
        <dbReference type="SMART" id="SM00479"/>
    </source>
</evidence>
<dbReference type="AlphaFoldDB" id="A0A0M8MHB7"/>
<dbReference type="SUPFAM" id="SSF53098">
    <property type="entry name" value="Ribonuclease H-like"/>
    <property type="match status" value="1"/>
</dbReference>
<name>A0A0M8MHB7_9MICO</name>
<dbReference type="GO" id="GO:0005829">
    <property type="term" value="C:cytosol"/>
    <property type="evidence" value="ECO:0007669"/>
    <property type="project" value="TreeGrafter"/>
</dbReference>
<dbReference type="Pfam" id="PF00929">
    <property type="entry name" value="RNase_T"/>
    <property type="match status" value="1"/>
</dbReference>
<reference evidence="5" key="1">
    <citation type="submission" date="2015-04" db="EMBL/GenBank/DDBJ databases">
        <title>Complete genome sequence of Microbacterium chocolatum SIT 101, a bacterium enantioselectively hydrolyzing mesomeric diesters.</title>
        <authorList>
            <person name="Li X."/>
            <person name="Xu Y."/>
        </authorList>
    </citation>
    <scope>NUCLEOTIDE SEQUENCE [LARGE SCALE GENOMIC DNA]</scope>
    <source>
        <strain evidence="5">SIT 101</strain>
    </source>
</reference>
<dbReference type="NCBIfam" id="NF005927">
    <property type="entry name" value="PRK07942.1"/>
    <property type="match status" value="1"/>
</dbReference>
<dbReference type="Gene3D" id="3.30.420.10">
    <property type="entry name" value="Ribonuclease H-like superfamily/Ribonuclease H"/>
    <property type="match status" value="1"/>
</dbReference>
<keyword evidence="1" id="KW-0540">Nuclease</keyword>
<feature type="domain" description="Exonuclease" evidence="4">
    <location>
        <begin position="39"/>
        <end position="215"/>
    </location>
</feature>
<accession>A0A0M8MHB7</accession>
<dbReference type="PANTHER" id="PTHR30231:SF4">
    <property type="entry name" value="PROTEIN NEN2"/>
    <property type="match status" value="1"/>
</dbReference>
<dbReference type="Proteomes" id="UP000037737">
    <property type="component" value="Unassembled WGS sequence"/>
</dbReference>
<keyword evidence="2" id="KW-0378">Hydrolase</keyword>